<reference evidence="2" key="1">
    <citation type="submission" date="2010-07" db="EMBL/GenBank/DDBJ databases">
        <authorList>
            <person name="Muzny D."/>
            <person name="Qin X."/>
            <person name="Buhay C."/>
            <person name="Dugan-Rocha S."/>
            <person name="Ding Y."/>
            <person name="Chen G."/>
            <person name="Hawes A."/>
            <person name="Holder M."/>
            <person name="Jhangiani S."/>
            <person name="Johnson A."/>
            <person name="Khan Z."/>
            <person name="Li Z."/>
            <person name="Liu W."/>
            <person name="Liu X."/>
            <person name="Perez L."/>
            <person name="Shen H."/>
            <person name="Wang Q."/>
            <person name="Watt J."/>
            <person name="Xi L."/>
            <person name="Xin Y."/>
            <person name="Zhou J."/>
            <person name="Deng J."/>
            <person name="Jiang H."/>
            <person name="Liu Y."/>
            <person name="Qu J."/>
            <person name="Song X.-Z."/>
            <person name="Zhang L."/>
            <person name="Villasana D."/>
            <person name="Johnson A."/>
            <person name="Liu J."/>
            <person name="Liyanage D."/>
            <person name="Lorensuhewa L."/>
            <person name="Robinson T."/>
            <person name="Song A."/>
            <person name="Song B.-B."/>
            <person name="Dinh H."/>
            <person name="Thornton R."/>
            <person name="Coyle M."/>
            <person name="Francisco L."/>
            <person name="Jackson L."/>
            <person name="Javaid M."/>
            <person name="Korchina V."/>
            <person name="Kovar C."/>
            <person name="Mata R."/>
            <person name="Mathew T."/>
            <person name="Ngo R."/>
            <person name="Nguyen L."/>
            <person name="Nguyen N."/>
            <person name="Okwuonu G."/>
            <person name="Ongeri F."/>
            <person name="Pham C."/>
            <person name="Simmons D."/>
            <person name="Wilczek-Boney K."/>
            <person name="Hale W."/>
            <person name="Jakkamsetti A."/>
            <person name="Pham P."/>
            <person name="Ruth R."/>
            <person name="San Lucas F."/>
            <person name="Warren J."/>
            <person name="Zhang J."/>
            <person name="Zhao Z."/>
            <person name="Zhou C."/>
            <person name="Zhu D."/>
            <person name="Lee S."/>
            <person name="Bess C."/>
            <person name="Blankenburg K."/>
            <person name="Forbes L."/>
            <person name="Fu Q."/>
            <person name="Gubbala S."/>
            <person name="Hirani K."/>
            <person name="Jayaseelan J.C."/>
            <person name="Lara F."/>
            <person name="Munidasa M."/>
            <person name="Palculict T."/>
            <person name="Patil S."/>
            <person name="Pu L.-L."/>
            <person name="Saada N."/>
            <person name="Tang L."/>
            <person name="Weissenberger G."/>
            <person name="Zhu Y."/>
            <person name="Hemphill L."/>
            <person name="Shang Y."/>
            <person name="Youmans B."/>
            <person name="Ayvaz T."/>
            <person name="Ross M."/>
            <person name="Santibanez J."/>
            <person name="Aqrawi P."/>
            <person name="Gross S."/>
            <person name="Joshi V."/>
            <person name="Fowler G."/>
            <person name="Nazareth L."/>
            <person name="Reid J."/>
            <person name="Worley K."/>
            <person name="Petrosino J."/>
            <person name="Highlander S."/>
            <person name="Gibbs R."/>
        </authorList>
    </citation>
    <scope>NUCLEOTIDE SEQUENCE [LARGE SCALE GENOMIC DNA]</scope>
    <source>
        <strain evidence="2">ATCC 33861</strain>
    </source>
</reference>
<dbReference type="HOGENOM" id="CLU_3296707_0_0_10"/>
<evidence type="ECO:0000313" key="3">
    <source>
        <dbReference type="Proteomes" id="UP000006258"/>
    </source>
</evidence>
<proteinExistence type="predicted"/>
<keyword evidence="1" id="KW-0812">Transmembrane</keyword>
<protein>
    <submittedName>
        <fullName evidence="2">Uncharacterized protein</fullName>
    </submittedName>
</protein>
<organism evidence="2 3">
    <name type="scientific">Sphingobacterium spiritivorum ATCC 33861</name>
    <dbReference type="NCBI Taxonomy" id="525373"/>
    <lineage>
        <taxon>Bacteria</taxon>
        <taxon>Pseudomonadati</taxon>
        <taxon>Bacteroidota</taxon>
        <taxon>Sphingobacteriia</taxon>
        <taxon>Sphingobacteriales</taxon>
        <taxon>Sphingobacteriaceae</taxon>
        <taxon>Sphingobacterium</taxon>
    </lineage>
</organism>
<evidence type="ECO:0000256" key="1">
    <source>
        <dbReference type="SAM" id="Phobius"/>
    </source>
</evidence>
<gene>
    <name evidence="2" type="ORF">HMPREF0766_13648</name>
</gene>
<evidence type="ECO:0000313" key="2">
    <source>
        <dbReference type="EMBL" id="EFK56445.1"/>
    </source>
</evidence>
<dbReference type="AlphaFoldDB" id="D7VRP4"/>
<comment type="caution">
    <text evidence="2">The sequence shown here is derived from an EMBL/GenBank/DDBJ whole genome shotgun (WGS) entry which is preliminary data.</text>
</comment>
<accession>D7VRP4</accession>
<keyword evidence="1" id="KW-1133">Transmembrane helix</keyword>
<keyword evidence="3" id="KW-1185">Reference proteome</keyword>
<feature type="transmembrane region" description="Helical" evidence="1">
    <location>
        <begin position="6"/>
        <end position="26"/>
    </location>
</feature>
<keyword evidence="1" id="KW-0472">Membrane</keyword>
<name>D7VRP4_SPHSI</name>
<sequence>MKRSYFNVEMYIYYIFNTITFLALNFKRIGIKHTNKTYYY</sequence>
<dbReference type="EMBL" id="ACHA02000012">
    <property type="protein sequence ID" value="EFK56445.1"/>
    <property type="molecule type" value="Genomic_DNA"/>
</dbReference>
<dbReference type="Proteomes" id="UP000006258">
    <property type="component" value="Unassembled WGS sequence"/>
</dbReference>